<keyword evidence="4" id="KW-1185">Reference proteome</keyword>
<dbReference type="AlphaFoldDB" id="A0A931AEE9"/>
<dbReference type="Proteomes" id="UP000605361">
    <property type="component" value="Unassembled WGS sequence"/>
</dbReference>
<name>A0A931AEE9_9ACTN</name>
<proteinExistence type="predicted"/>
<keyword evidence="2" id="KW-0472">Membrane</keyword>
<feature type="transmembrane region" description="Helical" evidence="2">
    <location>
        <begin position="76"/>
        <end position="94"/>
    </location>
</feature>
<evidence type="ECO:0000313" key="3">
    <source>
        <dbReference type="EMBL" id="MBF8191356.1"/>
    </source>
</evidence>
<keyword evidence="2" id="KW-0812">Transmembrane</keyword>
<evidence type="ECO:0000256" key="1">
    <source>
        <dbReference type="SAM" id="MobiDB-lite"/>
    </source>
</evidence>
<feature type="transmembrane region" description="Helical" evidence="2">
    <location>
        <begin position="50"/>
        <end position="70"/>
    </location>
</feature>
<dbReference type="RefSeq" id="WP_195900265.1">
    <property type="nucleotide sequence ID" value="NZ_JADOGI010000157.1"/>
</dbReference>
<comment type="caution">
    <text evidence="3">The sequence shown here is derived from an EMBL/GenBank/DDBJ whole genome shotgun (WGS) entry which is preliminary data.</text>
</comment>
<organism evidence="3 4">
    <name type="scientific">Nonomuraea cypriaca</name>
    <dbReference type="NCBI Taxonomy" id="1187855"/>
    <lineage>
        <taxon>Bacteria</taxon>
        <taxon>Bacillati</taxon>
        <taxon>Actinomycetota</taxon>
        <taxon>Actinomycetes</taxon>
        <taxon>Streptosporangiales</taxon>
        <taxon>Streptosporangiaceae</taxon>
        <taxon>Nonomuraea</taxon>
    </lineage>
</organism>
<accession>A0A931AEE9</accession>
<evidence type="ECO:0000313" key="4">
    <source>
        <dbReference type="Proteomes" id="UP000605361"/>
    </source>
</evidence>
<protein>
    <submittedName>
        <fullName evidence="3">Uncharacterized protein</fullName>
    </submittedName>
</protein>
<sequence>MTEPPAFACRSGEGGRPRVVARGRRDPGDGVPPEVAAFVALIVARQLRQALVTVGAVAGLLVGLPVIAQWVPEPGVWVALPLGAQGAWVALAVLQLRRAERLER</sequence>
<keyword evidence="2" id="KW-1133">Transmembrane helix</keyword>
<feature type="region of interest" description="Disordered" evidence="1">
    <location>
        <begin position="1"/>
        <end position="27"/>
    </location>
</feature>
<reference evidence="3" key="1">
    <citation type="submission" date="2020-11" db="EMBL/GenBank/DDBJ databases">
        <title>Whole-genome analyses of Nonomuraea sp. K274.</title>
        <authorList>
            <person name="Veyisoglu A."/>
        </authorList>
    </citation>
    <scope>NUCLEOTIDE SEQUENCE</scope>
    <source>
        <strain evidence="3">K274</strain>
    </source>
</reference>
<evidence type="ECO:0000256" key="2">
    <source>
        <dbReference type="SAM" id="Phobius"/>
    </source>
</evidence>
<dbReference type="EMBL" id="JADOGI010000157">
    <property type="protein sequence ID" value="MBF8191356.1"/>
    <property type="molecule type" value="Genomic_DNA"/>
</dbReference>
<gene>
    <name evidence="3" type="ORF">ITP53_37785</name>
</gene>